<dbReference type="PATRIC" id="fig|118101.4.peg.210"/>
<dbReference type="PIRSF" id="PIRSF003101">
    <property type="entry name" value="FtsA"/>
    <property type="match status" value="1"/>
</dbReference>
<evidence type="ECO:0000256" key="2">
    <source>
        <dbReference type="ARBA" id="ARBA00022475"/>
    </source>
</evidence>
<dbReference type="FunFam" id="3.30.1490.110:FF:000001">
    <property type="entry name" value="Cell division protein FtsA"/>
    <property type="match status" value="1"/>
</dbReference>
<accession>A0A1B2H8A6</accession>
<evidence type="ECO:0000256" key="1">
    <source>
        <dbReference type="ARBA" id="ARBA00007381"/>
    </source>
</evidence>
<dbReference type="NCBIfam" id="NF007009">
    <property type="entry name" value="PRK09472.1"/>
    <property type="match status" value="1"/>
</dbReference>
<dbReference type="InterPro" id="IPR018181">
    <property type="entry name" value="Heat_shock_70_CS"/>
</dbReference>
<dbReference type="OrthoDB" id="9810567at2"/>
<feature type="domain" description="SHS2" evidence="8">
    <location>
        <begin position="10"/>
        <end position="196"/>
    </location>
</feature>
<evidence type="ECO:0000256" key="3">
    <source>
        <dbReference type="ARBA" id="ARBA00022618"/>
    </source>
</evidence>
<comment type="subunit">
    <text evidence="6">Self-interacts. Interacts with FtsZ.</text>
</comment>
<sequence length="418" mass="46971">MIISKDRKLVVGLEVGTTKVVTLVGEILVDNTLKIIGYGICLSKGIDKGRINNLDKIVTCIRESINQAEIMADCHITSVYLSLSNKYIHCQNEIGIVPISEDEVTKEDIENVIHTAKSVQIPNEHYILHVIPQEYSIDQQSGIKNPIGLSGVRMQVKVHLITCDQNIAKNIVKAIERCDVKVDQMIFSGLASSKAVLNKDERKLGVCMIDIGGGTIDFTIYIDGYIQHSQVIPYAGNIVTSDISYAFNTSDFNAEKIKMQYGSVIKPSLGSSKNIDCSNINSNFQKILQQDALIEVIESRYIELLNLVKDKIFNIQKKLHKQGEKYQLSSGIVLTGGGSNIPYLTDCSEKVFNKKVRIAKPLNISGLIENISQPDYATVIGLLHYAKEFYINIEKKQKQLSFFEKWFKKLNNWFKKEF</sequence>
<name>A0A1B2H8A6_BUCDN</name>
<dbReference type="InterPro" id="IPR050696">
    <property type="entry name" value="FtsA/MreB"/>
</dbReference>
<keyword evidence="4 6" id="KW-0472">Membrane</keyword>
<dbReference type="InterPro" id="IPR003494">
    <property type="entry name" value="SHS2_FtsA"/>
</dbReference>
<evidence type="ECO:0000256" key="5">
    <source>
        <dbReference type="ARBA" id="ARBA00023306"/>
    </source>
</evidence>
<evidence type="ECO:0000259" key="8">
    <source>
        <dbReference type="SMART" id="SM00842"/>
    </source>
</evidence>
<dbReference type="Proteomes" id="UP000093070">
    <property type="component" value="Chromosome"/>
</dbReference>
<dbReference type="InterPro" id="IPR020823">
    <property type="entry name" value="Cell_div_FtsA"/>
</dbReference>
<dbReference type="InterPro" id="IPR043129">
    <property type="entry name" value="ATPase_NBD"/>
</dbReference>
<dbReference type="AlphaFoldDB" id="A0A1B2H8A6"/>
<dbReference type="Gene3D" id="3.30.1490.110">
    <property type="match status" value="1"/>
</dbReference>
<comment type="subcellular location">
    <subcellularLocation>
        <location evidence="6">Cell membrane</location>
        <topology evidence="6">Peripheral membrane protein</topology>
        <orientation evidence="6">Cytoplasmic side</orientation>
    </subcellularLocation>
    <text evidence="6">Localizes to the Z ring in an FtsZ-dependent manner. Targeted to the membrane through a conserved C-terminal amphipathic helix.</text>
</comment>
<dbReference type="STRING" id="118101.ATN01_01065"/>
<dbReference type="GO" id="GO:0043093">
    <property type="term" value="P:FtsZ-dependent cytokinesis"/>
    <property type="evidence" value="ECO:0007669"/>
    <property type="project" value="UniProtKB-UniRule"/>
</dbReference>
<evidence type="ECO:0000256" key="6">
    <source>
        <dbReference type="HAMAP-Rule" id="MF_02033"/>
    </source>
</evidence>
<gene>
    <name evidence="6 9" type="primary">ftsA</name>
    <name evidence="9" type="ORF">ATN01_01065</name>
</gene>
<organism evidence="9 10">
    <name type="scientific">Buchnera aphidicola subsp. Diuraphis noxia</name>
    <dbReference type="NCBI Taxonomy" id="118101"/>
    <lineage>
        <taxon>Bacteria</taxon>
        <taxon>Pseudomonadati</taxon>
        <taxon>Pseudomonadota</taxon>
        <taxon>Gammaproteobacteria</taxon>
        <taxon>Enterobacterales</taxon>
        <taxon>Erwiniaceae</taxon>
        <taxon>Buchnera</taxon>
    </lineage>
</organism>
<dbReference type="HAMAP" id="MF_02033">
    <property type="entry name" value="FtsA"/>
    <property type="match status" value="1"/>
</dbReference>
<dbReference type="GO" id="GO:0032153">
    <property type="term" value="C:cell division site"/>
    <property type="evidence" value="ECO:0007669"/>
    <property type="project" value="UniProtKB-UniRule"/>
</dbReference>
<reference evidence="9 10" key="1">
    <citation type="submission" date="2015-11" db="EMBL/GenBank/DDBJ databases">
        <title>The complete genome of Buchnera aphidicola from Diuraphis noxia biotype SAM.</title>
        <authorList>
            <person name="Burger N.F.V."/>
            <person name="Oberholster A.-M."/>
        </authorList>
    </citation>
    <scope>NUCLEOTIDE SEQUENCE [LARGE SCALE GENOMIC DNA]</scope>
    <source>
        <strain evidence="9">SAM</strain>
    </source>
</reference>
<evidence type="ECO:0000256" key="7">
    <source>
        <dbReference type="PIRNR" id="PIRNR003101"/>
    </source>
</evidence>
<comment type="function">
    <text evidence="6 7">Cell division protein that is involved in the assembly of the Z ring. May serve as a membrane anchor for the Z ring.</text>
</comment>
<dbReference type="Pfam" id="PF02491">
    <property type="entry name" value="SHS2_FTSA"/>
    <property type="match status" value="1"/>
</dbReference>
<dbReference type="EMBL" id="CP013259">
    <property type="protein sequence ID" value="ANZ22440.1"/>
    <property type="molecule type" value="Genomic_DNA"/>
</dbReference>
<evidence type="ECO:0000256" key="4">
    <source>
        <dbReference type="ARBA" id="ARBA00023136"/>
    </source>
</evidence>
<comment type="similarity">
    <text evidence="6 7">Belongs to the FtsA/MreB family.</text>
</comment>
<dbReference type="GO" id="GO:0009898">
    <property type="term" value="C:cytoplasmic side of plasma membrane"/>
    <property type="evidence" value="ECO:0007669"/>
    <property type="project" value="UniProtKB-UniRule"/>
</dbReference>
<keyword evidence="5 6" id="KW-0131">Cell cycle</keyword>
<evidence type="ECO:0000313" key="9">
    <source>
        <dbReference type="EMBL" id="ANZ22440.1"/>
    </source>
</evidence>
<dbReference type="RefSeq" id="WP_075433261.1">
    <property type="nucleotide sequence ID" value="NZ_CP013259.1"/>
</dbReference>
<evidence type="ECO:0000313" key="10">
    <source>
        <dbReference type="Proteomes" id="UP000093070"/>
    </source>
</evidence>
<dbReference type="SMART" id="SM00842">
    <property type="entry name" value="FtsA"/>
    <property type="match status" value="1"/>
</dbReference>
<protein>
    <recommendedName>
        <fullName evidence="6 7">Cell division protein FtsA</fullName>
    </recommendedName>
</protein>
<dbReference type="Pfam" id="PF14450">
    <property type="entry name" value="FtsA"/>
    <property type="match status" value="1"/>
</dbReference>
<keyword evidence="2 6" id="KW-1003">Cell membrane</keyword>
<dbReference type="Gene3D" id="3.30.420.40">
    <property type="match status" value="1"/>
</dbReference>
<dbReference type="NCBIfam" id="TIGR01174">
    <property type="entry name" value="ftsA"/>
    <property type="match status" value="1"/>
</dbReference>
<dbReference type="PROSITE" id="PS01036">
    <property type="entry name" value="HSP70_3"/>
    <property type="match status" value="1"/>
</dbReference>
<comment type="similarity">
    <text evidence="1">Belongs to the heat shock protein 70 family.</text>
</comment>
<dbReference type="PANTHER" id="PTHR32432">
    <property type="entry name" value="CELL DIVISION PROTEIN FTSA-RELATED"/>
    <property type="match status" value="1"/>
</dbReference>
<proteinExistence type="inferred from homology"/>
<dbReference type="CDD" id="cd24048">
    <property type="entry name" value="ASKHA_NBD_FtsA"/>
    <property type="match status" value="1"/>
</dbReference>
<dbReference type="PANTHER" id="PTHR32432:SF4">
    <property type="entry name" value="CELL DIVISION PROTEIN FTSA"/>
    <property type="match status" value="1"/>
</dbReference>
<dbReference type="SUPFAM" id="SSF53067">
    <property type="entry name" value="Actin-like ATPase domain"/>
    <property type="match status" value="2"/>
</dbReference>
<keyword evidence="3 6" id="KW-0132">Cell division</keyword>